<dbReference type="PANTHER" id="PTHR33099:SF7">
    <property type="entry name" value="MYND-TYPE DOMAIN-CONTAINING PROTEIN"/>
    <property type="match status" value="1"/>
</dbReference>
<accession>A0A9P3G4C1</accession>
<dbReference type="EMBL" id="BPQB01000006">
    <property type="protein sequence ID" value="GJE87360.1"/>
    <property type="molecule type" value="Genomic_DNA"/>
</dbReference>
<dbReference type="AlphaFoldDB" id="A0A9P3G4C1"/>
<evidence type="ECO:0000256" key="1">
    <source>
        <dbReference type="SAM" id="MobiDB-lite"/>
    </source>
</evidence>
<proteinExistence type="predicted"/>
<dbReference type="Proteomes" id="UP000703269">
    <property type="component" value="Unassembled WGS sequence"/>
</dbReference>
<gene>
    <name evidence="2" type="ORF">PsYK624_034430</name>
</gene>
<organism evidence="2 3">
    <name type="scientific">Phanerochaete sordida</name>
    <dbReference type="NCBI Taxonomy" id="48140"/>
    <lineage>
        <taxon>Eukaryota</taxon>
        <taxon>Fungi</taxon>
        <taxon>Dikarya</taxon>
        <taxon>Basidiomycota</taxon>
        <taxon>Agaricomycotina</taxon>
        <taxon>Agaricomycetes</taxon>
        <taxon>Polyporales</taxon>
        <taxon>Phanerochaetaceae</taxon>
        <taxon>Phanerochaete</taxon>
    </lineage>
</organism>
<sequence length="557" mass="59459">MKTPDRDSIREASQKSRKIADQMEKVLTDENLDWDFAFSFYRTYADAPDPLLNVTDVGSVGVPVTACGAEALRAQATLGRRRNAAKRGFAWEVDANKINFSAARWEEFIEKSAQDVIGALNIDTKGTKSSIELCKLIGFGKGSDDVSADHLEKKDHTYATMLVLLSSEHTGGAVRLSQHGLSLEYDPSQNQTHTTVLAWRPNTTLDLSPITTGTRIALAYTLSSPTKLPRARRTDSTALTRLGAALSAWHRARNAPHTPHKLVCVLAHTYAPPLTLSALQGVDAGRAAALAGLAPAHGFKAGLAALHAHDPSEAHTVTYHLEDLVAAASGAPLARSPPFDAHAEAVPRELRGEVDARGRTALVLWPCTHHLEILYSGPAGLARLCTALAAARTPDADARALLAALLARRDGDAHVKAGAGCAAAVRWGDAGLWCEVVGAYAPVLGLGVVPDEAKFGAAEAWTFGAVKDAFEAMFRASATSSEARFAFLHALYLWQRGVSDAQRKKVTRGVLGWIKVQRRVIKFALKAQEGGAEGDAERADGADADAEEAEVAALSQR</sequence>
<evidence type="ECO:0000313" key="2">
    <source>
        <dbReference type="EMBL" id="GJE87360.1"/>
    </source>
</evidence>
<reference evidence="2 3" key="1">
    <citation type="submission" date="2021-08" db="EMBL/GenBank/DDBJ databases">
        <title>Draft Genome Sequence of Phanerochaete sordida strain YK-624.</title>
        <authorList>
            <person name="Mori T."/>
            <person name="Dohra H."/>
            <person name="Suzuki T."/>
            <person name="Kawagishi H."/>
            <person name="Hirai H."/>
        </authorList>
    </citation>
    <scope>NUCLEOTIDE SEQUENCE [LARGE SCALE GENOMIC DNA]</scope>
    <source>
        <strain evidence="2 3">YK-624</strain>
    </source>
</reference>
<keyword evidence="3" id="KW-1185">Reference proteome</keyword>
<protein>
    <recommendedName>
        <fullName evidence="4">Fe2OG dioxygenase domain-containing protein</fullName>
    </recommendedName>
</protein>
<evidence type="ECO:0008006" key="4">
    <source>
        <dbReference type="Google" id="ProtNLM"/>
    </source>
</evidence>
<evidence type="ECO:0000313" key="3">
    <source>
        <dbReference type="Proteomes" id="UP000703269"/>
    </source>
</evidence>
<comment type="caution">
    <text evidence="2">The sequence shown here is derived from an EMBL/GenBank/DDBJ whole genome shotgun (WGS) entry which is preliminary data.</text>
</comment>
<feature type="region of interest" description="Disordered" evidence="1">
    <location>
        <begin position="529"/>
        <end position="557"/>
    </location>
</feature>
<dbReference type="OrthoDB" id="124582at2759"/>
<dbReference type="PANTHER" id="PTHR33099">
    <property type="entry name" value="FE2OG DIOXYGENASE DOMAIN-CONTAINING PROTEIN"/>
    <property type="match status" value="1"/>
</dbReference>
<name>A0A9P3G4C1_9APHY</name>